<comment type="caution">
    <text evidence="2">The sequence shown here is derived from an EMBL/GenBank/DDBJ whole genome shotgun (WGS) entry which is preliminary data.</text>
</comment>
<dbReference type="EMBL" id="JARJCN010000116">
    <property type="protein sequence ID" value="KAJ7073354.1"/>
    <property type="molecule type" value="Genomic_DNA"/>
</dbReference>
<feature type="compositionally biased region" description="Pro residues" evidence="1">
    <location>
        <begin position="41"/>
        <end position="53"/>
    </location>
</feature>
<organism evidence="2 3">
    <name type="scientific">Mycena belliarum</name>
    <dbReference type="NCBI Taxonomy" id="1033014"/>
    <lineage>
        <taxon>Eukaryota</taxon>
        <taxon>Fungi</taxon>
        <taxon>Dikarya</taxon>
        <taxon>Basidiomycota</taxon>
        <taxon>Agaricomycotina</taxon>
        <taxon>Agaricomycetes</taxon>
        <taxon>Agaricomycetidae</taxon>
        <taxon>Agaricales</taxon>
        <taxon>Marasmiineae</taxon>
        <taxon>Mycenaceae</taxon>
        <taxon>Mycena</taxon>
    </lineage>
</organism>
<keyword evidence="3" id="KW-1185">Reference proteome</keyword>
<gene>
    <name evidence="2" type="ORF">B0H15DRAFT_806805</name>
</gene>
<feature type="region of interest" description="Disordered" evidence="1">
    <location>
        <begin position="25"/>
        <end position="186"/>
    </location>
</feature>
<reference evidence="2" key="1">
    <citation type="submission" date="2023-03" db="EMBL/GenBank/DDBJ databases">
        <title>Massive genome expansion in bonnet fungi (Mycena s.s.) driven by repeated elements and novel gene families across ecological guilds.</title>
        <authorList>
            <consortium name="Lawrence Berkeley National Laboratory"/>
            <person name="Harder C.B."/>
            <person name="Miyauchi S."/>
            <person name="Viragh M."/>
            <person name="Kuo A."/>
            <person name="Thoen E."/>
            <person name="Andreopoulos B."/>
            <person name="Lu D."/>
            <person name="Skrede I."/>
            <person name="Drula E."/>
            <person name="Henrissat B."/>
            <person name="Morin E."/>
            <person name="Kohler A."/>
            <person name="Barry K."/>
            <person name="LaButti K."/>
            <person name="Morin E."/>
            <person name="Salamov A."/>
            <person name="Lipzen A."/>
            <person name="Mereny Z."/>
            <person name="Hegedus B."/>
            <person name="Baldrian P."/>
            <person name="Stursova M."/>
            <person name="Weitz H."/>
            <person name="Taylor A."/>
            <person name="Grigoriev I.V."/>
            <person name="Nagy L.G."/>
            <person name="Martin F."/>
            <person name="Kauserud H."/>
        </authorList>
    </citation>
    <scope>NUCLEOTIDE SEQUENCE</scope>
    <source>
        <strain evidence="2">CBHHK173m</strain>
    </source>
</reference>
<proteinExistence type="predicted"/>
<dbReference type="AlphaFoldDB" id="A0AAD6TQF7"/>
<evidence type="ECO:0000313" key="3">
    <source>
        <dbReference type="Proteomes" id="UP001222325"/>
    </source>
</evidence>
<accession>A0AAD6TQF7</accession>
<sequence>MVGMMPVGKAMPRLCPIVWHDVRRHGPADRHHAKQSDKAAQPPPTCPLPPSLQPPSGSSAHPDGEGAPVADLGATAPCTPSARPRDSGDREGSDYETFQDGETQRYMEIGDDGQPVLEEDSDPEDRFAYHASLPHPTRRSPSRASNSSVLQSPRLPRAKHSSMPPSSPPHDFDGEDSDDDYAEKVAWAQKLHDQRVARGHSPARDLFGR</sequence>
<protein>
    <submittedName>
        <fullName evidence="2">Uncharacterized protein</fullName>
    </submittedName>
</protein>
<evidence type="ECO:0000313" key="2">
    <source>
        <dbReference type="EMBL" id="KAJ7073354.1"/>
    </source>
</evidence>
<feature type="compositionally biased region" description="Basic and acidic residues" evidence="1">
    <location>
        <begin position="83"/>
        <end position="93"/>
    </location>
</feature>
<feature type="compositionally biased region" description="Polar residues" evidence="1">
    <location>
        <begin position="142"/>
        <end position="151"/>
    </location>
</feature>
<dbReference type="Proteomes" id="UP001222325">
    <property type="component" value="Unassembled WGS sequence"/>
</dbReference>
<feature type="compositionally biased region" description="Basic and acidic residues" evidence="1">
    <location>
        <begin position="25"/>
        <end position="37"/>
    </location>
</feature>
<name>A0AAD6TQF7_9AGAR</name>
<evidence type="ECO:0000256" key="1">
    <source>
        <dbReference type="SAM" id="MobiDB-lite"/>
    </source>
</evidence>